<proteinExistence type="predicted"/>
<dbReference type="Pfam" id="PF13189">
    <property type="entry name" value="Cytidylate_kin2"/>
    <property type="match status" value="1"/>
</dbReference>
<keyword evidence="1" id="KW-0418">Kinase</keyword>
<reference evidence="1 2" key="1">
    <citation type="submission" date="2020-08" db="EMBL/GenBank/DDBJ databases">
        <title>Genome public.</title>
        <authorList>
            <person name="Liu C."/>
            <person name="Sun Q."/>
        </authorList>
    </citation>
    <scope>NUCLEOTIDE SEQUENCE [LARGE SCALE GENOMIC DNA]</scope>
    <source>
        <strain evidence="1 2">NSJ-10</strain>
    </source>
</reference>
<dbReference type="Proteomes" id="UP000615234">
    <property type="component" value="Unassembled WGS sequence"/>
</dbReference>
<organism evidence="1 2">
    <name type="scientific">Coprococcus hominis</name>
    <name type="common">ex Liu et al. 2022</name>
    <dbReference type="NCBI Taxonomy" id="2763039"/>
    <lineage>
        <taxon>Bacteria</taxon>
        <taxon>Bacillati</taxon>
        <taxon>Bacillota</taxon>
        <taxon>Clostridia</taxon>
        <taxon>Lachnospirales</taxon>
        <taxon>Lachnospiraceae</taxon>
        <taxon>Coprococcus</taxon>
    </lineage>
</organism>
<dbReference type="GO" id="GO:0016301">
    <property type="term" value="F:kinase activity"/>
    <property type="evidence" value="ECO:0007669"/>
    <property type="project" value="UniProtKB-KW"/>
</dbReference>
<comment type="caution">
    <text evidence="1">The sequence shown here is derived from an EMBL/GenBank/DDBJ whole genome shotgun (WGS) entry which is preliminary data.</text>
</comment>
<sequence length="190" mass="21484">MIVTLGRQCGCAGDEVGKKLSELLGIPFYTKPELIALAKEKKIYEKYPMYFGEQPVNAMISSVADDFCPKNQYDTPKRALSAMFGGQSFIIIGRASNYAYRDDKDAVRVFLCGDKKQRAHHIAGKHKISERKAIALVEKTDEKRRGYHRYYTGEEWGYAENYDLCIDAVRLGVDKTAELIADYVKHVGGR</sequence>
<evidence type="ECO:0000313" key="2">
    <source>
        <dbReference type="Proteomes" id="UP000615234"/>
    </source>
</evidence>
<dbReference type="AlphaFoldDB" id="A0A8I0AIQ9"/>
<dbReference type="EMBL" id="JACOOX010000002">
    <property type="protein sequence ID" value="MBC5662207.1"/>
    <property type="molecule type" value="Genomic_DNA"/>
</dbReference>
<gene>
    <name evidence="1" type="ORF">H8S09_04750</name>
</gene>
<evidence type="ECO:0000313" key="1">
    <source>
        <dbReference type="EMBL" id="MBC5662207.1"/>
    </source>
</evidence>
<keyword evidence="1" id="KW-0808">Transferase</keyword>
<protein>
    <submittedName>
        <fullName evidence="1">Cytidylate kinase-like family protein</fullName>
    </submittedName>
</protein>
<name>A0A8I0AIQ9_9FIRM</name>
<dbReference type="RefSeq" id="WP_117785731.1">
    <property type="nucleotide sequence ID" value="NZ_JACOOX010000002.1"/>
</dbReference>
<dbReference type="InterPro" id="IPR027417">
    <property type="entry name" value="P-loop_NTPase"/>
</dbReference>
<accession>A0A8I0AIQ9</accession>
<keyword evidence="2" id="KW-1185">Reference proteome</keyword>
<dbReference type="Gene3D" id="3.40.50.300">
    <property type="entry name" value="P-loop containing nucleotide triphosphate hydrolases"/>
    <property type="match status" value="1"/>
</dbReference>